<evidence type="ECO:0000313" key="1">
    <source>
        <dbReference type="EMBL" id="GAI72002.1"/>
    </source>
</evidence>
<organism evidence="1">
    <name type="scientific">marine sediment metagenome</name>
    <dbReference type="NCBI Taxonomy" id="412755"/>
    <lineage>
        <taxon>unclassified sequences</taxon>
        <taxon>metagenomes</taxon>
        <taxon>ecological metagenomes</taxon>
    </lineage>
</organism>
<gene>
    <name evidence="1" type="ORF">S12H4_03700</name>
</gene>
<accession>X1QTY0</accession>
<name>X1QTY0_9ZZZZ</name>
<dbReference type="AlphaFoldDB" id="X1QTY0"/>
<comment type="caution">
    <text evidence="1">The sequence shown here is derived from an EMBL/GenBank/DDBJ whole genome shotgun (WGS) entry which is preliminary data.</text>
</comment>
<dbReference type="EMBL" id="BARW01001067">
    <property type="protein sequence ID" value="GAI72002.1"/>
    <property type="molecule type" value="Genomic_DNA"/>
</dbReference>
<proteinExistence type="predicted"/>
<sequence length="82" mass="9518">PKKEFSAEEIKEQENLKTVENYLDANPRATYSEACKVLFKGQKPSLEEKLIEEYQKANPKATYKEAVIESLSLIRKEPKKEE</sequence>
<protein>
    <submittedName>
        <fullName evidence="1">Uncharacterized protein</fullName>
    </submittedName>
</protein>
<feature type="non-terminal residue" evidence="1">
    <location>
        <position position="1"/>
    </location>
</feature>
<reference evidence="1" key="1">
    <citation type="journal article" date="2014" name="Front. Microbiol.">
        <title>High frequency of phylogenetically diverse reductive dehalogenase-homologous genes in deep subseafloor sedimentary metagenomes.</title>
        <authorList>
            <person name="Kawai M."/>
            <person name="Futagami T."/>
            <person name="Toyoda A."/>
            <person name="Takaki Y."/>
            <person name="Nishi S."/>
            <person name="Hori S."/>
            <person name="Arai W."/>
            <person name="Tsubouchi T."/>
            <person name="Morono Y."/>
            <person name="Uchiyama I."/>
            <person name="Ito T."/>
            <person name="Fujiyama A."/>
            <person name="Inagaki F."/>
            <person name="Takami H."/>
        </authorList>
    </citation>
    <scope>NUCLEOTIDE SEQUENCE</scope>
    <source>
        <strain evidence="1">Expedition CK06-06</strain>
    </source>
</reference>